<accession>A0A699I0Y2</accession>
<proteinExistence type="predicted"/>
<comment type="caution">
    <text evidence="3">The sequence shown here is derived from an EMBL/GenBank/DDBJ whole genome shotgun (WGS) entry which is preliminary data.</text>
</comment>
<evidence type="ECO:0000259" key="2">
    <source>
        <dbReference type="Pfam" id="PF07727"/>
    </source>
</evidence>
<evidence type="ECO:0000313" key="3">
    <source>
        <dbReference type="EMBL" id="GEZ02063.1"/>
    </source>
</evidence>
<protein>
    <recommendedName>
        <fullName evidence="2">Reverse transcriptase Ty1/copia-type domain-containing protein</fullName>
    </recommendedName>
</protein>
<dbReference type="Pfam" id="PF07727">
    <property type="entry name" value="RVT_2"/>
    <property type="match status" value="1"/>
</dbReference>
<gene>
    <name evidence="3" type="ORF">Tci_474036</name>
</gene>
<feature type="non-terminal residue" evidence="3">
    <location>
        <position position="1"/>
    </location>
</feature>
<dbReference type="PANTHER" id="PTHR11439">
    <property type="entry name" value="GAG-POL-RELATED RETROTRANSPOSON"/>
    <property type="match status" value="1"/>
</dbReference>
<dbReference type="CDD" id="cd09272">
    <property type="entry name" value="RNase_HI_RT_Ty1"/>
    <property type="match status" value="1"/>
</dbReference>
<feature type="region of interest" description="Disordered" evidence="1">
    <location>
        <begin position="718"/>
        <end position="763"/>
    </location>
</feature>
<dbReference type="PANTHER" id="PTHR11439:SF495">
    <property type="entry name" value="REVERSE TRANSCRIPTASE, RNA-DEPENDENT DNA POLYMERASE-RELATED"/>
    <property type="match status" value="1"/>
</dbReference>
<feature type="region of interest" description="Disordered" evidence="1">
    <location>
        <begin position="510"/>
        <end position="544"/>
    </location>
</feature>
<dbReference type="EMBL" id="BKCJ010232680">
    <property type="protein sequence ID" value="GEZ02063.1"/>
    <property type="molecule type" value="Genomic_DNA"/>
</dbReference>
<dbReference type="AlphaFoldDB" id="A0A699I0Y2"/>
<dbReference type="InterPro" id="IPR013103">
    <property type="entry name" value="RVT_2"/>
</dbReference>
<organism evidence="3">
    <name type="scientific">Tanacetum cinerariifolium</name>
    <name type="common">Dalmatian daisy</name>
    <name type="synonym">Chrysanthemum cinerariifolium</name>
    <dbReference type="NCBI Taxonomy" id="118510"/>
    <lineage>
        <taxon>Eukaryota</taxon>
        <taxon>Viridiplantae</taxon>
        <taxon>Streptophyta</taxon>
        <taxon>Embryophyta</taxon>
        <taxon>Tracheophyta</taxon>
        <taxon>Spermatophyta</taxon>
        <taxon>Magnoliopsida</taxon>
        <taxon>eudicotyledons</taxon>
        <taxon>Gunneridae</taxon>
        <taxon>Pentapetalae</taxon>
        <taxon>asterids</taxon>
        <taxon>campanulids</taxon>
        <taxon>Asterales</taxon>
        <taxon>Asteraceae</taxon>
        <taxon>Asteroideae</taxon>
        <taxon>Anthemideae</taxon>
        <taxon>Anthemidinae</taxon>
        <taxon>Tanacetum</taxon>
    </lineage>
</organism>
<evidence type="ECO:0000256" key="1">
    <source>
        <dbReference type="SAM" id="MobiDB-lite"/>
    </source>
</evidence>
<name>A0A699I0Y2_TANCI</name>
<feature type="region of interest" description="Disordered" evidence="1">
    <location>
        <begin position="29"/>
        <end position="73"/>
    </location>
</feature>
<feature type="compositionally biased region" description="Basic and acidic residues" evidence="1">
    <location>
        <begin position="748"/>
        <end position="763"/>
    </location>
</feature>
<feature type="compositionally biased region" description="Basic and acidic residues" evidence="1">
    <location>
        <begin position="54"/>
        <end position="73"/>
    </location>
</feature>
<sequence>FFNYALILRQDYDITSSLRRGALQLLTADSRGPKSSEDEVVDDAGKKSTKVLRKKNEVQDPAKEGDKSDQEKDLRYQEKAIRKQFEQESERFFDPGRERAQRNKFESMVGQDKDANGNMMFTHVSAAGSSYVNLDGSIHVNVATLPNADLPTNHLMSDLEDTIDLQDIRIFSGAYDDEVEGVKADFNNLEPTKVVSPIPITKIYKDHPKEQIIKDPLSAPQTRRMIKTSQEHVMVSYIQKQKRTNHKDYHNFLLACFLSQIEPKKVIQALIDPSWMEAMQDELLQNKNDERGILVRNNARLVAQGYTQEEEINYDEVFAPVARIEAIKLFLDYASFMGFIMYQMDVKSAFLYGIIEEKVIDAQEVLDEFYGGAHFLLRVAVKTTSTPIETNKALLKDEEAEDVNVYLYRSMIGSLMYLTASRPDIMDSPFDLEAFLDSDYAGASIDKKSTTGGCQFLGKRLISWQCKKQIVVANSTIEVEYVTAANCCRQVQQSSMVGFGEMIQLKLKKQKSRRKQRKEIEVPTPSSKIPNEESVPIPSNDPLPSAKEIASLKKRVKKLEEKRKLRTLGLNRLRKGRMIDNIDQDVEITLVDTTQGRMNEEDMFRVNDLDGDEVVVDVSASVDEDQSVKVVEKEVSTADLVTTAGEVVTTAGIEVTNAARSPQISKDELTTVGIKVTTAATSLQISKDELTLAQTLIEIKAAKPKAIITVATTVTAASTRPKEKGIAMQEPSKTSLPKPIDSSQKPSQVKDKGKEKMVEPEKPLKRKDQSMIDDEFAKNLEAQMQAELEEEERLARIKEEETNIALIESWAFRLPYPVSLNNINHRSLSSNNFRGKALALGDEIRLMCLLGGEWGLVTKVLAGLGLVT</sequence>
<feature type="domain" description="Reverse transcriptase Ty1/copia-type" evidence="2">
    <location>
        <begin position="286"/>
        <end position="360"/>
    </location>
</feature>
<feature type="compositionally biased region" description="Polar residues" evidence="1">
    <location>
        <begin position="731"/>
        <end position="747"/>
    </location>
</feature>
<reference evidence="3" key="1">
    <citation type="journal article" date="2019" name="Sci. Rep.">
        <title>Draft genome of Tanacetum cinerariifolium, the natural source of mosquito coil.</title>
        <authorList>
            <person name="Yamashiro T."/>
            <person name="Shiraishi A."/>
            <person name="Satake H."/>
            <person name="Nakayama K."/>
        </authorList>
    </citation>
    <scope>NUCLEOTIDE SEQUENCE</scope>
</reference>